<dbReference type="AlphaFoldDB" id="A0A0W8EAH2"/>
<accession>A0A0W8EAH2</accession>
<sequence length="362" mass="38930">MVKGVILSGGLGTRLRPLTHTGVKQIIPVANKPVIEYCIDDLVSVGVQEIAIIVGYTPDKIQSVVDTVGDGSRWGITITYIEQDGPRGIAHAIACARDFVGHDSFIVYLGDNLLQDDFSGIVQPFIQENVDMGLLLTPVDDPRPYGVAILDASGRMVDIIEKPADPPSNLAVIGIYYFSAAVFSVIERLTPSARGELEVSDTIHAMFQKPGAKIAYATTEGWWDDTGTAEAILLANHKMLRHLKPKNDGTIEADVEVIGDVSIGAGTVIRSGTVLRGPLIIGIDCEIGPTYIGPYSSIGDRTIIRGGELESVIIVGDAYVDIEADTRICDSLIGRHTKVYSASGRRPHGHRLTIGENSEVYL</sequence>
<dbReference type="NCBIfam" id="TIGR01208">
    <property type="entry name" value="rmlA_long"/>
    <property type="match status" value="1"/>
</dbReference>
<dbReference type="SUPFAM" id="SSF53448">
    <property type="entry name" value="Nucleotide-diphospho-sugar transferases"/>
    <property type="match status" value="1"/>
</dbReference>
<evidence type="ECO:0000313" key="2">
    <source>
        <dbReference type="EMBL" id="KUG05626.1"/>
    </source>
</evidence>
<dbReference type="EC" id="2.7.7.24" evidence="2"/>
<dbReference type="Gene3D" id="3.90.550.10">
    <property type="entry name" value="Spore Coat Polysaccharide Biosynthesis Protein SpsA, Chain A"/>
    <property type="match status" value="1"/>
</dbReference>
<dbReference type="InterPro" id="IPR005835">
    <property type="entry name" value="NTP_transferase_dom"/>
</dbReference>
<name>A0A0W8EAH2_9ZZZZ</name>
<comment type="caution">
    <text evidence="2">The sequence shown here is derived from an EMBL/GenBank/DDBJ whole genome shotgun (WGS) entry which is preliminary data.</text>
</comment>
<proteinExistence type="predicted"/>
<feature type="domain" description="Nucleotidyl transferase" evidence="1">
    <location>
        <begin position="3"/>
        <end position="240"/>
    </location>
</feature>
<dbReference type="InterPro" id="IPR029044">
    <property type="entry name" value="Nucleotide-diphossugar_trans"/>
</dbReference>
<dbReference type="InterPro" id="IPR005908">
    <property type="entry name" value="G1P_thy_trans_l"/>
</dbReference>
<dbReference type="EMBL" id="LNQE01001793">
    <property type="protein sequence ID" value="KUG05626.1"/>
    <property type="molecule type" value="Genomic_DNA"/>
</dbReference>
<evidence type="ECO:0000259" key="1">
    <source>
        <dbReference type="Pfam" id="PF00483"/>
    </source>
</evidence>
<dbReference type="Gene3D" id="2.160.10.10">
    <property type="entry name" value="Hexapeptide repeat proteins"/>
    <property type="match status" value="1"/>
</dbReference>
<gene>
    <name evidence="2" type="ORF">ASZ90_016943</name>
</gene>
<dbReference type="PANTHER" id="PTHR42883">
    <property type="entry name" value="GLUCOSE-1-PHOSPHATE THYMIDYLTRANSFERASE"/>
    <property type="match status" value="1"/>
</dbReference>
<dbReference type="PANTHER" id="PTHR42883:SF2">
    <property type="entry name" value="THYMIDYLYLTRANSFERASE"/>
    <property type="match status" value="1"/>
</dbReference>
<reference evidence="2" key="1">
    <citation type="journal article" date="2015" name="Proc. Natl. Acad. Sci. U.S.A.">
        <title>Networks of energetic and metabolic interactions define dynamics in microbial communities.</title>
        <authorList>
            <person name="Embree M."/>
            <person name="Liu J.K."/>
            <person name="Al-Bassam M.M."/>
            <person name="Zengler K."/>
        </authorList>
    </citation>
    <scope>NUCLEOTIDE SEQUENCE</scope>
</reference>
<protein>
    <submittedName>
        <fullName evidence="2">Glucose-1-phosphate thymidylyltransferase</fullName>
        <ecNumber evidence="2">2.7.7.24</ecNumber>
    </submittedName>
</protein>
<keyword evidence="2" id="KW-0548">Nucleotidyltransferase</keyword>
<dbReference type="Pfam" id="PF00483">
    <property type="entry name" value="NTP_transferase"/>
    <property type="match status" value="1"/>
</dbReference>
<organism evidence="2">
    <name type="scientific">hydrocarbon metagenome</name>
    <dbReference type="NCBI Taxonomy" id="938273"/>
    <lineage>
        <taxon>unclassified sequences</taxon>
        <taxon>metagenomes</taxon>
        <taxon>ecological metagenomes</taxon>
    </lineage>
</organism>
<keyword evidence="2" id="KW-0808">Transferase</keyword>
<dbReference type="CDD" id="cd04189">
    <property type="entry name" value="G1P_TT_long"/>
    <property type="match status" value="1"/>
</dbReference>
<dbReference type="GO" id="GO:0008879">
    <property type="term" value="F:glucose-1-phosphate thymidylyltransferase activity"/>
    <property type="evidence" value="ECO:0007669"/>
    <property type="project" value="UniProtKB-EC"/>
</dbReference>